<proteinExistence type="predicted"/>
<name>A0A9W7XCD6_9POAL</name>
<accession>A0A9W7XCD6</accession>
<gene>
    <name evidence="1" type="ORF">BS78_K127800</name>
</gene>
<dbReference type="Proteomes" id="UP001164776">
    <property type="component" value="Unassembled WGS sequence"/>
</dbReference>
<evidence type="ECO:0000313" key="1">
    <source>
        <dbReference type="EMBL" id="KAJ1255952.1"/>
    </source>
</evidence>
<reference evidence="1 2" key="1">
    <citation type="submission" date="2022-10" db="EMBL/GenBank/DDBJ databases">
        <title>WGS assembly of Paspalum vaginatum 540-79.</title>
        <authorList>
            <person name="Sun G."/>
            <person name="Wase N."/>
            <person name="Shu S."/>
            <person name="Jenkins J."/>
            <person name="Zhou B."/>
            <person name="Torres-Rodriguez J."/>
            <person name="Chen C."/>
            <person name="Sandor L."/>
            <person name="Plott C."/>
            <person name="Yoshinga Y."/>
            <person name="Daum C."/>
            <person name="Qi P."/>
            <person name="Barry K."/>
            <person name="Lipzen A."/>
            <person name="Berry L."/>
            <person name="Pedersen C."/>
            <person name="Gottilla T."/>
            <person name="Foltz A."/>
            <person name="Yu H."/>
            <person name="O'Malley R."/>
            <person name="Zhang C."/>
            <person name="Devos K."/>
            <person name="Sigmon B."/>
            <person name="Yu B."/>
            <person name="Obata T."/>
            <person name="Schmutz J."/>
            <person name="Schnable J."/>
        </authorList>
    </citation>
    <scope>NUCLEOTIDE SEQUENCE [LARGE SCALE GENOMIC DNA]</scope>
    <source>
        <strain evidence="2">cv. 540-79</strain>
    </source>
</reference>
<keyword evidence="2" id="KW-1185">Reference proteome</keyword>
<dbReference type="AlphaFoldDB" id="A0A9W7XCD6"/>
<protein>
    <submittedName>
        <fullName evidence="1">Uncharacterized protein</fullName>
    </submittedName>
</protein>
<sequence length="66" mass="7077">MRPNGQHSSSHGIIYRPVSVQVHDGPRIFCDASVGCYSTQFRASGGRSLGATSCARLATALNLQRE</sequence>
<comment type="caution">
    <text evidence="1">The sequence shown here is derived from an EMBL/GenBank/DDBJ whole genome shotgun (WGS) entry which is preliminary data.</text>
</comment>
<organism evidence="1 2">
    <name type="scientific">Paspalum vaginatum</name>
    <name type="common">seashore paspalum</name>
    <dbReference type="NCBI Taxonomy" id="158149"/>
    <lineage>
        <taxon>Eukaryota</taxon>
        <taxon>Viridiplantae</taxon>
        <taxon>Streptophyta</taxon>
        <taxon>Embryophyta</taxon>
        <taxon>Tracheophyta</taxon>
        <taxon>Spermatophyta</taxon>
        <taxon>Magnoliopsida</taxon>
        <taxon>Liliopsida</taxon>
        <taxon>Poales</taxon>
        <taxon>Poaceae</taxon>
        <taxon>PACMAD clade</taxon>
        <taxon>Panicoideae</taxon>
        <taxon>Andropogonodae</taxon>
        <taxon>Paspaleae</taxon>
        <taxon>Paspalinae</taxon>
        <taxon>Paspalum</taxon>
    </lineage>
</organism>
<dbReference type="EMBL" id="MU629603">
    <property type="protein sequence ID" value="KAJ1255952.1"/>
    <property type="molecule type" value="Genomic_DNA"/>
</dbReference>
<evidence type="ECO:0000313" key="2">
    <source>
        <dbReference type="Proteomes" id="UP001164776"/>
    </source>
</evidence>